<keyword evidence="4" id="KW-1185">Reference proteome</keyword>
<reference evidence="3" key="1">
    <citation type="submission" date="2021-03" db="EMBL/GenBank/DDBJ databases">
        <title>Leucobacter chromiisoli sp. nov., isolated from chromium-containing soil of chemical plant.</title>
        <authorList>
            <person name="Xu Z."/>
        </authorList>
    </citation>
    <scope>NUCLEOTIDE SEQUENCE</scope>
    <source>
        <strain evidence="3">A2</strain>
    </source>
</reference>
<evidence type="ECO:0000313" key="4">
    <source>
        <dbReference type="Proteomes" id="UP000664398"/>
    </source>
</evidence>
<dbReference type="AlphaFoldDB" id="A0A939LWH9"/>
<evidence type="ECO:0000313" key="3">
    <source>
        <dbReference type="EMBL" id="MBO1806099.1"/>
    </source>
</evidence>
<sequence length="212" mass="22829">MPVVNHSFRSPWTRLRAPFAVVAVAVLFGGAVVAPFSMPSAQADEAAFQARITQEFVPNENPEDDLVFAEVPTVTLPDPEEERKRLEAEKAAAEAEAAKKDQSSSASAPARYTGGGAPAEWMAAAGIPESDWFYVDQIVSRESGWNPNATNATSGACGLAQALPCSKVPGGNGYDPVANLIWANQYAHTCVSGRMYCGWKGAFDFWQANDWW</sequence>
<dbReference type="Proteomes" id="UP000664398">
    <property type="component" value="Unassembled WGS sequence"/>
</dbReference>
<proteinExistence type="predicted"/>
<feature type="compositionally biased region" description="Basic and acidic residues" evidence="1">
    <location>
        <begin position="81"/>
        <end position="102"/>
    </location>
</feature>
<accession>A0A939LWH9</accession>
<dbReference type="InterPro" id="IPR008258">
    <property type="entry name" value="Transglycosylase_SLT_dom_1"/>
</dbReference>
<comment type="caution">
    <text evidence="3">The sequence shown here is derived from an EMBL/GenBank/DDBJ whole genome shotgun (WGS) entry which is preliminary data.</text>
</comment>
<dbReference type="InterPro" id="IPR023346">
    <property type="entry name" value="Lysozyme-like_dom_sf"/>
</dbReference>
<name>A0A939LWH9_9MICO</name>
<feature type="region of interest" description="Disordered" evidence="1">
    <location>
        <begin position="76"/>
        <end position="112"/>
    </location>
</feature>
<feature type="domain" description="Transglycosylase SLT" evidence="2">
    <location>
        <begin position="123"/>
        <end position="164"/>
    </location>
</feature>
<organism evidence="3 4">
    <name type="scientific">Leucobacter ruminantium</name>
    <dbReference type="NCBI Taxonomy" id="1289170"/>
    <lineage>
        <taxon>Bacteria</taxon>
        <taxon>Bacillati</taxon>
        <taxon>Actinomycetota</taxon>
        <taxon>Actinomycetes</taxon>
        <taxon>Micrococcales</taxon>
        <taxon>Microbacteriaceae</taxon>
        <taxon>Leucobacter</taxon>
    </lineage>
</organism>
<gene>
    <name evidence="3" type="ORF">J4H91_12365</name>
</gene>
<protein>
    <recommendedName>
        <fullName evidence="2">Transglycosylase SLT domain-containing protein</fullName>
    </recommendedName>
</protein>
<evidence type="ECO:0000259" key="2">
    <source>
        <dbReference type="Pfam" id="PF01464"/>
    </source>
</evidence>
<dbReference type="Pfam" id="PF01464">
    <property type="entry name" value="SLT"/>
    <property type="match status" value="1"/>
</dbReference>
<dbReference type="EMBL" id="JAGDYL010000024">
    <property type="protein sequence ID" value="MBO1806099.1"/>
    <property type="molecule type" value="Genomic_DNA"/>
</dbReference>
<dbReference type="Gene3D" id="1.10.530.10">
    <property type="match status" value="1"/>
</dbReference>
<dbReference type="SUPFAM" id="SSF53955">
    <property type="entry name" value="Lysozyme-like"/>
    <property type="match status" value="1"/>
</dbReference>
<evidence type="ECO:0000256" key="1">
    <source>
        <dbReference type="SAM" id="MobiDB-lite"/>
    </source>
</evidence>